<name>A0A0N4VYH8_HAEPC</name>
<organism evidence="1">
    <name type="scientific">Haemonchus placei</name>
    <name type="common">Barber's pole worm</name>
    <dbReference type="NCBI Taxonomy" id="6290"/>
    <lineage>
        <taxon>Eukaryota</taxon>
        <taxon>Metazoa</taxon>
        <taxon>Ecdysozoa</taxon>
        <taxon>Nematoda</taxon>
        <taxon>Chromadorea</taxon>
        <taxon>Rhabditida</taxon>
        <taxon>Rhabditina</taxon>
        <taxon>Rhabditomorpha</taxon>
        <taxon>Strongyloidea</taxon>
        <taxon>Trichostrongylidae</taxon>
        <taxon>Haemonchus</taxon>
    </lineage>
</organism>
<accession>A0A0N4VYH8</accession>
<proteinExistence type="predicted"/>
<protein>
    <submittedName>
        <fullName evidence="1">RNA-dependent RNA polymerase</fullName>
    </submittedName>
</protein>
<evidence type="ECO:0000313" key="1">
    <source>
        <dbReference type="WBParaSite" id="HPLM_0000234901-mRNA-1"/>
    </source>
</evidence>
<dbReference type="AlphaFoldDB" id="A0A0N4VYH8"/>
<dbReference type="WBParaSite" id="HPLM_0000234901-mRNA-1">
    <property type="protein sequence ID" value="HPLM_0000234901-mRNA-1"/>
    <property type="gene ID" value="HPLM_0000234901"/>
</dbReference>
<reference evidence="1" key="1">
    <citation type="submission" date="2017-02" db="UniProtKB">
        <authorList>
            <consortium name="WormBaseParasite"/>
        </authorList>
    </citation>
    <scope>IDENTIFICATION</scope>
</reference>
<sequence length="49" mass="5525">LRIRSFGYLKMLDFLSSISRVVPVNATPIATYSMINDVGLRQKSCFDLS</sequence>